<dbReference type="AlphaFoldDB" id="C1H4H5"/>
<dbReference type="OrthoDB" id="10586885at2759"/>
<evidence type="ECO:0000313" key="2">
    <source>
        <dbReference type="Proteomes" id="UP000002059"/>
    </source>
</evidence>
<name>C1H4H5_PARBA</name>
<evidence type="ECO:0000313" key="1">
    <source>
        <dbReference type="EMBL" id="EEH34619.2"/>
    </source>
</evidence>
<dbReference type="EMBL" id="KN294006">
    <property type="protein sequence ID" value="EEH34619.2"/>
    <property type="molecule type" value="Genomic_DNA"/>
</dbReference>
<organism evidence="1 2">
    <name type="scientific">Paracoccidioides lutzii (strain ATCC MYA-826 / Pb01)</name>
    <name type="common">Paracoccidioides brasiliensis</name>
    <dbReference type="NCBI Taxonomy" id="502779"/>
    <lineage>
        <taxon>Eukaryota</taxon>
        <taxon>Fungi</taxon>
        <taxon>Dikarya</taxon>
        <taxon>Ascomycota</taxon>
        <taxon>Pezizomycotina</taxon>
        <taxon>Eurotiomycetes</taxon>
        <taxon>Eurotiomycetidae</taxon>
        <taxon>Onygenales</taxon>
        <taxon>Ajellomycetaceae</taxon>
        <taxon>Paracoccidioides</taxon>
    </lineage>
</organism>
<dbReference type="eggNOG" id="ENOG502RR1C">
    <property type="taxonomic scope" value="Eukaryota"/>
</dbReference>
<gene>
    <name evidence="1" type="ORF">PAAG_05668</name>
</gene>
<dbReference type="KEGG" id="pbl:PAAG_05668"/>
<dbReference type="RefSeq" id="XP_015699870.1">
    <property type="nucleotide sequence ID" value="XM_015845644.1"/>
</dbReference>
<accession>C1H4H5</accession>
<keyword evidence="2" id="KW-1185">Reference proteome</keyword>
<protein>
    <submittedName>
        <fullName evidence="1">Uncharacterized protein</fullName>
    </submittedName>
</protein>
<proteinExistence type="predicted"/>
<dbReference type="HOGENOM" id="CLU_1635915_0_0_1"/>
<dbReference type="Proteomes" id="UP000002059">
    <property type="component" value="Partially assembled WGS sequence"/>
</dbReference>
<sequence>MEDRQTDIPHETTRWFPRAPLEHSTAAWQRSRACSAGTTQQRLQWDDKPKVRSSLWPLGDLIKIPHGFSAALSQLLARPQPWRLGLYVLRHLPAHSFPAPHPPLGLSLRSQEAKSQKESNLNRLELCQKNPFSPVWTPFHQAASSDWAQILQMVLTPRVPSR</sequence>
<dbReference type="GeneID" id="9095760"/>
<dbReference type="VEuPathDB" id="FungiDB:PAAG_05668"/>
<reference evidence="1 2" key="1">
    <citation type="journal article" date="2011" name="PLoS Genet.">
        <title>Comparative genomic analysis of human fungal pathogens causing paracoccidioidomycosis.</title>
        <authorList>
            <person name="Desjardins C.A."/>
            <person name="Champion M.D."/>
            <person name="Holder J.W."/>
            <person name="Muszewska A."/>
            <person name="Goldberg J."/>
            <person name="Bailao A.M."/>
            <person name="Brigido M.M."/>
            <person name="Ferreira M.E."/>
            <person name="Garcia A.M."/>
            <person name="Grynberg M."/>
            <person name="Gujja S."/>
            <person name="Heiman D.I."/>
            <person name="Henn M.R."/>
            <person name="Kodira C.D."/>
            <person name="Leon-Narvaez H."/>
            <person name="Longo L.V."/>
            <person name="Ma L.J."/>
            <person name="Malavazi I."/>
            <person name="Matsuo A.L."/>
            <person name="Morais F.V."/>
            <person name="Pereira M."/>
            <person name="Rodriguez-Brito S."/>
            <person name="Sakthikumar S."/>
            <person name="Salem-Izacc S.M."/>
            <person name="Sykes S.M."/>
            <person name="Teixeira M.M."/>
            <person name="Vallejo M.C."/>
            <person name="Walter M.E."/>
            <person name="Yandava C."/>
            <person name="Young S."/>
            <person name="Zeng Q."/>
            <person name="Zucker J."/>
            <person name="Felipe M.S."/>
            <person name="Goldman G.H."/>
            <person name="Haas B.J."/>
            <person name="McEwen J.G."/>
            <person name="Nino-Vega G."/>
            <person name="Puccia R."/>
            <person name="San-Blas G."/>
            <person name="Soares C.M."/>
            <person name="Birren B.W."/>
            <person name="Cuomo C.A."/>
        </authorList>
    </citation>
    <scope>NUCLEOTIDE SEQUENCE [LARGE SCALE GENOMIC DNA]</scope>
    <source>
        <strain evidence="2">ATCC MYA-826 / Pb01</strain>
    </source>
</reference>